<dbReference type="Pfam" id="PF00076">
    <property type="entry name" value="RRM_1"/>
    <property type="match status" value="1"/>
</dbReference>
<dbReference type="InterPro" id="IPR035979">
    <property type="entry name" value="RBD_domain_sf"/>
</dbReference>
<dbReference type="Pfam" id="PF12923">
    <property type="entry name" value="RRP7"/>
    <property type="match status" value="1"/>
</dbReference>
<keyword evidence="5" id="KW-1185">Reference proteome</keyword>
<dbReference type="PANTHER" id="PTHR13191:SF0">
    <property type="entry name" value="RIBOSOMAL RNA-PROCESSING PROTEIN 7 HOMOLOG A-RELATED"/>
    <property type="match status" value="1"/>
</dbReference>
<dbReference type="KEGG" id="csol:105363212"/>
<dbReference type="SUPFAM" id="SSF54928">
    <property type="entry name" value="RNA-binding domain, RBD"/>
    <property type="match status" value="1"/>
</dbReference>
<dbReference type="GO" id="GO:0034456">
    <property type="term" value="C:UTP-C complex"/>
    <property type="evidence" value="ECO:0007669"/>
    <property type="project" value="TreeGrafter"/>
</dbReference>
<proteinExistence type="inferred from homology"/>
<dbReference type="Gene3D" id="3.30.70.330">
    <property type="match status" value="1"/>
</dbReference>
<organism evidence="5 6">
    <name type="scientific">Ceratosolen solmsi marchali</name>
    <dbReference type="NCBI Taxonomy" id="326594"/>
    <lineage>
        <taxon>Eukaryota</taxon>
        <taxon>Metazoa</taxon>
        <taxon>Ecdysozoa</taxon>
        <taxon>Arthropoda</taxon>
        <taxon>Hexapoda</taxon>
        <taxon>Insecta</taxon>
        <taxon>Pterygota</taxon>
        <taxon>Neoptera</taxon>
        <taxon>Endopterygota</taxon>
        <taxon>Hymenoptera</taxon>
        <taxon>Apocrita</taxon>
        <taxon>Proctotrupomorpha</taxon>
        <taxon>Chalcidoidea</taxon>
        <taxon>Agaonidae</taxon>
        <taxon>Agaoninae</taxon>
        <taxon>Ceratosolen</taxon>
    </lineage>
</organism>
<reference evidence="6" key="1">
    <citation type="submission" date="2025-08" db="UniProtKB">
        <authorList>
            <consortium name="RefSeq"/>
        </authorList>
    </citation>
    <scope>IDENTIFICATION</scope>
</reference>
<dbReference type="InterPro" id="IPR000504">
    <property type="entry name" value="RRM_dom"/>
</dbReference>
<name>A0AAJ6YJB7_9HYME</name>
<evidence type="ECO:0000259" key="4">
    <source>
        <dbReference type="PROSITE" id="PS50102"/>
    </source>
</evidence>
<gene>
    <name evidence="6" type="primary">LOC105363212</name>
</gene>
<accession>A0AAJ6YJB7</accession>
<dbReference type="Gene3D" id="6.10.250.1770">
    <property type="match status" value="1"/>
</dbReference>
<protein>
    <submittedName>
        <fullName evidence="6">Ribosomal RNA-processing protein 7 homolog A</fullName>
    </submittedName>
</protein>
<dbReference type="AlphaFoldDB" id="A0AAJ6YJB7"/>
<evidence type="ECO:0000256" key="1">
    <source>
        <dbReference type="ARBA" id="ARBA00006110"/>
    </source>
</evidence>
<dbReference type="InterPro" id="IPR012677">
    <property type="entry name" value="Nucleotide-bd_a/b_plait_sf"/>
</dbReference>
<evidence type="ECO:0000256" key="2">
    <source>
        <dbReference type="ARBA" id="ARBA00022884"/>
    </source>
</evidence>
<dbReference type="Proteomes" id="UP000695007">
    <property type="component" value="Unplaced"/>
</dbReference>
<dbReference type="CDD" id="cd12951">
    <property type="entry name" value="RRP7_Rrp7A"/>
    <property type="match status" value="1"/>
</dbReference>
<dbReference type="PROSITE" id="PS50102">
    <property type="entry name" value="RRM"/>
    <property type="match status" value="1"/>
</dbReference>
<dbReference type="RefSeq" id="XP_011499144.1">
    <property type="nucleotide sequence ID" value="XM_011500842.1"/>
</dbReference>
<dbReference type="GO" id="GO:0032545">
    <property type="term" value="C:CURI complex"/>
    <property type="evidence" value="ECO:0007669"/>
    <property type="project" value="TreeGrafter"/>
</dbReference>
<dbReference type="GO" id="GO:0000028">
    <property type="term" value="P:ribosomal small subunit assembly"/>
    <property type="evidence" value="ECO:0007669"/>
    <property type="project" value="TreeGrafter"/>
</dbReference>
<dbReference type="GO" id="GO:0006364">
    <property type="term" value="P:rRNA processing"/>
    <property type="evidence" value="ECO:0007669"/>
    <property type="project" value="TreeGrafter"/>
</dbReference>
<feature type="domain" description="RRM" evidence="4">
    <location>
        <begin position="48"/>
        <end position="123"/>
    </location>
</feature>
<dbReference type="SMART" id="SM00360">
    <property type="entry name" value="RRM"/>
    <property type="match status" value="1"/>
</dbReference>
<evidence type="ECO:0000313" key="6">
    <source>
        <dbReference type="RefSeq" id="XP_011499144.1"/>
    </source>
</evidence>
<dbReference type="PANTHER" id="PTHR13191">
    <property type="entry name" value="RIBOSOMAL RNA PROCESSING PROTEIN 7-RELATED"/>
    <property type="match status" value="1"/>
</dbReference>
<evidence type="ECO:0000256" key="3">
    <source>
        <dbReference type="PROSITE-ProRule" id="PRU00176"/>
    </source>
</evidence>
<dbReference type="GO" id="GO:0003723">
    <property type="term" value="F:RNA binding"/>
    <property type="evidence" value="ECO:0007669"/>
    <property type="project" value="UniProtKB-UniRule"/>
</dbReference>
<dbReference type="GeneID" id="105363212"/>
<keyword evidence="2 3" id="KW-0694">RNA-binding</keyword>
<sequence>MKMNVDKKKIGNFNTIWIRFDATNSDRHQLFIKEHSVKKQEPEYPRGQTLFVLNIPPYADVDSIKNAFTESCGPIKSVTFVKNANNVDLGFKNGYIVFARELGLQKALSLNERHTLTLNTSSTPILTGIAKWCKNYNESIMGESEIKKLIDNYMNEYDKKVEKDLRDEKMIQETVDNDGWTTITGKKKRGQYAPARKESTIQKVQYKEEEKKHKKQLLNFYTFQIREAKKQNLAELRKKFELDKKKLEQIKTVRKFKPF</sequence>
<dbReference type="InterPro" id="IPR040446">
    <property type="entry name" value="RRP7"/>
</dbReference>
<comment type="similarity">
    <text evidence="1">Belongs to the RRP7 family.</text>
</comment>
<dbReference type="InterPro" id="IPR024326">
    <property type="entry name" value="RRP7_C"/>
</dbReference>
<evidence type="ECO:0000313" key="5">
    <source>
        <dbReference type="Proteomes" id="UP000695007"/>
    </source>
</evidence>